<proteinExistence type="predicted"/>
<dbReference type="Proteomes" id="UP000236291">
    <property type="component" value="Unassembled WGS sequence"/>
</dbReference>
<accession>A0A2K3K571</accession>
<comment type="caution">
    <text evidence="1">The sequence shown here is derived from an EMBL/GenBank/DDBJ whole genome shotgun (WGS) entry which is preliminary data.</text>
</comment>
<protein>
    <submittedName>
        <fullName evidence="1">Uncharacterized protein</fullName>
    </submittedName>
</protein>
<reference evidence="1 2" key="1">
    <citation type="journal article" date="2014" name="Am. J. Bot.">
        <title>Genome assembly and annotation for red clover (Trifolium pratense; Fabaceae).</title>
        <authorList>
            <person name="Istvanek J."/>
            <person name="Jaros M."/>
            <person name="Krenek A."/>
            <person name="Repkova J."/>
        </authorList>
    </citation>
    <scope>NUCLEOTIDE SEQUENCE [LARGE SCALE GENOMIC DNA]</scope>
    <source>
        <strain evidence="2">cv. Tatra</strain>
        <tissue evidence="1">Young leaves</tissue>
    </source>
</reference>
<evidence type="ECO:0000313" key="2">
    <source>
        <dbReference type="Proteomes" id="UP000236291"/>
    </source>
</evidence>
<sequence length="107" mass="11940">LSDNPSSGSSTRSFITRAKNIPKDGFTWCASSGSSSFWFTPWTTLGLHGTLVSYVDIHDLHLSVKDVISKLWMCMIGSDWVSQVHKSHFLGWCLVVLETLQPNVPEQ</sequence>
<gene>
    <name evidence="1" type="ORF">L195_g060660</name>
</gene>
<dbReference type="EMBL" id="ASHM01141679">
    <property type="protein sequence ID" value="PNX61430.1"/>
    <property type="molecule type" value="Genomic_DNA"/>
</dbReference>
<reference evidence="1 2" key="2">
    <citation type="journal article" date="2017" name="Front. Plant Sci.">
        <title>Gene Classification and Mining of Molecular Markers Useful in Red Clover (Trifolium pratense) Breeding.</title>
        <authorList>
            <person name="Istvanek J."/>
            <person name="Dluhosova J."/>
            <person name="Dluhos P."/>
            <person name="Patkova L."/>
            <person name="Nedelnik J."/>
            <person name="Repkova J."/>
        </authorList>
    </citation>
    <scope>NUCLEOTIDE SEQUENCE [LARGE SCALE GENOMIC DNA]</scope>
    <source>
        <strain evidence="2">cv. Tatra</strain>
        <tissue evidence="1">Young leaves</tissue>
    </source>
</reference>
<feature type="non-terminal residue" evidence="1">
    <location>
        <position position="1"/>
    </location>
</feature>
<organism evidence="1 2">
    <name type="scientific">Trifolium pratense</name>
    <name type="common">Red clover</name>
    <dbReference type="NCBI Taxonomy" id="57577"/>
    <lineage>
        <taxon>Eukaryota</taxon>
        <taxon>Viridiplantae</taxon>
        <taxon>Streptophyta</taxon>
        <taxon>Embryophyta</taxon>
        <taxon>Tracheophyta</taxon>
        <taxon>Spermatophyta</taxon>
        <taxon>Magnoliopsida</taxon>
        <taxon>eudicotyledons</taxon>
        <taxon>Gunneridae</taxon>
        <taxon>Pentapetalae</taxon>
        <taxon>rosids</taxon>
        <taxon>fabids</taxon>
        <taxon>Fabales</taxon>
        <taxon>Fabaceae</taxon>
        <taxon>Papilionoideae</taxon>
        <taxon>50 kb inversion clade</taxon>
        <taxon>NPAAA clade</taxon>
        <taxon>Hologalegina</taxon>
        <taxon>IRL clade</taxon>
        <taxon>Trifolieae</taxon>
        <taxon>Trifolium</taxon>
    </lineage>
</organism>
<name>A0A2K3K571_TRIPR</name>
<dbReference type="AlphaFoldDB" id="A0A2K3K571"/>
<evidence type="ECO:0000313" key="1">
    <source>
        <dbReference type="EMBL" id="PNX61430.1"/>
    </source>
</evidence>